<dbReference type="EMBL" id="QAGV01000001">
    <property type="protein sequence ID" value="PTR98595.1"/>
    <property type="molecule type" value="Genomic_DNA"/>
</dbReference>
<organism evidence="6 7">
    <name type="scientific">Ligilactobacillus salivarius</name>
    <dbReference type="NCBI Taxonomy" id="1624"/>
    <lineage>
        <taxon>Bacteria</taxon>
        <taxon>Bacillati</taxon>
        <taxon>Bacillota</taxon>
        <taxon>Bacilli</taxon>
        <taxon>Lactobacillales</taxon>
        <taxon>Lactobacillaceae</taxon>
        <taxon>Ligilactobacillus</taxon>
    </lineage>
</organism>
<dbReference type="RefSeq" id="WP_003700385.1">
    <property type="nucleotide sequence ID" value="NZ_CBCRTQ010000001.1"/>
</dbReference>
<evidence type="ECO:0000256" key="4">
    <source>
        <dbReference type="ARBA" id="ARBA00022679"/>
    </source>
</evidence>
<sequence length="289" mass="33649">MKFCGVVVWYNPDGDILDNISSYITDIDKLYIVDNSNGSHINLLANYKYQNKCEYIPLHKNLGLAYALNVGCKKAIKDRFDYILTMDQDSIFEPTAVSKLKVAAQKNKRYGIICPNVKSIYHDEKTNLDKVAYLKWSKEEFKEIPWTMTSGSLTSLKAYTDVGGFDDDLFIAHIDIDFCIKLNQNNWKILMVGPAIIKQRFGNSKPVRILWKKVHPSFANPVRTYYLFRNQKYLEMKYGKEIHEFIGVDLCKFFVKITLFEKQKAKKYLMMLRGYRDAKANRMGKYKDG</sequence>
<keyword evidence="4" id="KW-0808">Transferase</keyword>
<gene>
    <name evidence="6" type="ORF">DBP89_00250</name>
</gene>
<dbReference type="PANTHER" id="PTHR43179">
    <property type="entry name" value="RHAMNOSYLTRANSFERASE WBBL"/>
    <property type="match status" value="1"/>
</dbReference>
<protein>
    <submittedName>
        <fullName evidence="6">Glycosyltransferase family 2 protein</fullName>
    </submittedName>
</protein>
<keyword evidence="3" id="KW-0328">Glycosyltransferase</keyword>
<evidence type="ECO:0000256" key="1">
    <source>
        <dbReference type="ARBA" id="ARBA00004776"/>
    </source>
</evidence>
<evidence type="ECO:0000256" key="2">
    <source>
        <dbReference type="ARBA" id="ARBA00006739"/>
    </source>
</evidence>
<evidence type="ECO:0000256" key="3">
    <source>
        <dbReference type="ARBA" id="ARBA00022676"/>
    </source>
</evidence>
<dbReference type="CDD" id="cd02526">
    <property type="entry name" value="GT2_RfbF_like"/>
    <property type="match status" value="1"/>
</dbReference>
<dbReference type="InterPro" id="IPR001173">
    <property type="entry name" value="Glyco_trans_2-like"/>
</dbReference>
<dbReference type="Proteomes" id="UP000244552">
    <property type="component" value="Unassembled WGS sequence"/>
</dbReference>
<dbReference type="PANTHER" id="PTHR43179:SF12">
    <property type="entry name" value="GALACTOFURANOSYLTRANSFERASE GLFT2"/>
    <property type="match status" value="1"/>
</dbReference>
<dbReference type="AlphaFoldDB" id="A0ABD6XKJ0"/>
<proteinExistence type="inferred from homology"/>
<dbReference type="GO" id="GO:0016757">
    <property type="term" value="F:glycosyltransferase activity"/>
    <property type="evidence" value="ECO:0007669"/>
    <property type="project" value="UniProtKB-KW"/>
</dbReference>
<dbReference type="Pfam" id="PF00535">
    <property type="entry name" value="Glycos_transf_2"/>
    <property type="match status" value="1"/>
</dbReference>
<reference evidence="6 7" key="1">
    <citation type="journal article" date="2018" name="Genome Announc.">
        <title>Fifty-Six Draft Genome Sequences of 10 Lactobacillus Species from 22 Commercial Dietary Supplements.</title>
        <authorList>
            <person name="Gangiredla J."/>
            <person name="Barnaba T.J."/>
            <person name="Mammel M.K."/>
            <person name="Lacher D.W."/>
            <person name="Elkins C.A."/>
            <person name="Lampel K.A."/>
            <person name="Whitehouse C.A."/>
            <person name="Tartera C."/>
        </authorList>
    </citation>
    <scope>NUCLEOTIDE SEQUENCE [LARGE SCALE GENOMIC DNA]</scope>
    <source>
        <strain evidence="6 7">DS11_12</strain>
    </source>
</reference>
<evidence type="ECO:0000313" key="6">
    <source>
        <dbReference type="EMBL" id="PTR98595.1"/>
    </source>
</evidence>
<comment type="pathway">
    <text evidence="1">Cell wall biogenesis; cell wall polysaccharide biosynthesis.</text>
</comment>
<comment type="similarity">
    <text evidence="2">Belongs to the glycosyltransferase 2 family.</text>
</comment>
<evidence type="ECO:0000313" key="7">
    <source>
        <dbReference type="Proteomes" id="UP000244552"/>
    </source>
</evidence>
<feature type="domain" description="Glycosyltransferase 2-like" evidence="5">
    <location>
        <begin position="27"/>
        <end position="141"/>
    </location>
</feature>
<name>A0ABD6XKJ0_9LACO</name>
<comment type="caution">
    <text evidence="6">The sequence shown here is derived from an EMBL/GenBank/DDBJ whole genome shotgun (WGS) entry which is preliminary data.</text>
</comment>
<dbReference type="SUPFAM" id="SSF53448">
    <property type="entry name" value="Nucleotide-diphospho-sugar transferases"/>
    <property type="match status" value="1"/>
</dbReference>
<evidence type="ECO:0000259" key="5">
    <source>
        <dbReference type="Pfam" id="PF00535"/>
    </source>
</evidence>
<accession>A0ABD6XKJ0</accession>
<dbReference type="InterPro" id="IPR029044">
    <property type="entry name" value="Nucleotide-diphossugar_trans"/>
</dbReference>
<dbReference type="Gene3D" id="3.90.550.10">
    <property type="entry name" value="Spore Coat Polysaccharide Biosynthesis Protein SpsA, Chain A"/>
    <property type="match status" value="1"/>
</dbReference>